<evidence type="ECO:0000313" key="1">
    <source>
        <dbReference type="EMBL" id="SVB00776.1"/>
    </source>
</evidence>
<protein>
    <submittedName>
        <fullName evidence="1">Uncharacterized protein</fullName>
    </submittedName>
</protein>
<proteinExistence type="predicted"/>
<name>A0A382AGZ1_9ZZZZ</name>
<organism evidence="1">
    <name type="scientific">marine metagenome</name>
    <dbReference type="NCBI Taxonomy" id="408172"/>
    <lineage>
        <taxon>unclassified sequences</taxon>
        <taxon>metagenomes</taxon>
        <taxon>ecological metagenomes</taxon>
    </lineage>
</organism>
<accession>A0A382AGZ1</accession>
<reference evidence="1" key="1">
    <citation type="submission" date="2018-05" db="EMBL/GenBank/DDBJ databases">
        <authorList>
            <person name="Lanie J.A."/>
            <person name="Ng W.-L."/>
            <person name="Kazmierczak K.M."/>
            <person name="Andrzejewski T.M."/>
            <person name="Davidsen T.M."/>
            <person name="Wayne K.J."/>
            <person name="Tettelin H."/>
            <person name="Glass J.I."/>
            <person name="Rusch D."/>
            <person name="Podicherti R."/>
            <person name="Tsui H.-C.T."/>
            <person name="Winkler M.E."/>
        </authorList>
    </citation>
    <scope>NUCLEOTIDE SEQUENCE</scope>
</reference>
<dbReference type="EMBL" id="UINC01025351">
    <property type="protein sequence ID" value="SVB00776.1"/>
    <property type="molecule type" value="Genomic_DNA"/>
</dbReference>
<sequence length="31" mass="3691">MILVTKFKHIFSDNDDMLGFVNLISWDKHII</sequence>
<dbReference type="AlphaFoldDB" id="A0A382AGZ1"/>
<gene>
    <name evidence="1" type="ORF">METZ01_LOCUS153630</name>
</gene>